<name>A0ABD1GF51_SALDI</name>
<gene>
    <name evidence="3" type="ORF">AAHA92_19786</name>
</gene>
<dbReference type="SUPFAM" id="SSF64356">
    <property type="entry name" value="SNARE-like"/>
    <property type="match status" value="1"/>
</dbReference>
<feature type="transmembrane region" description="Helical" evidence="2">
    <location>
        <begin position="209"/>
        <end position="228"/>
    </location>
</feature>
<keyword evidence="2" id="KW-0472">Membrane</keyword>
<feature type="region of interest" description="Disordered" evidence="1">
    <location>
        <begin position="123"/>
        <end position="193"/>
    </location>
</feature>
<accession>A0ABD1GF51</accession>
<dbReference type="PANTHER" id="PTHR47461">
    <property type="entry name" value="PHYTOLONGIN PHYL1.2"/>
    <property type="match status" value="1"/>
</dbReference>
<evidence type="ECO:0000256" key="1">
    <source>
        <dbReference type="SAM" id="MobiDB-lite"/>
    </source>
</evidence>
<dbReference type="InterPro" id="IPR011012">
    <property type="entry name" value="Longin-like_dom_sf"/>
</dbReference>
<organism evidence="3 4">
    <name type="scientific">Salvia divinorum</name>
    <name type="common">Maria pastora</name>
    <name type="synonym">Diviner's sage</name>
    <dbReference type="NCBI Taxonomy" id="28513"/>
    <lineage>
        <taxon>Eukaryota</taxon>
        <taxon>Viridiplantae</taxon>
        <taxon>Streptophyta</taxon>
        <taxon>Embryophyta</taxon>
        <taxon>Tracheophyta</taxon>
        <taxon>Spermatophyta</taxon>
        <taxon>Magnoliopsida</taxon>
        <taxon>eudicotyledons</taxon>
        <taxon>Gunneridae</taxon>
        <taxon>Pentapetalae</taxon>
        <taxon>asterids</taxon>
        <taxon>lamiids</taxon>
        <taxon>Lamiales</taxon>
        <taxon>Lamiaceae</taxon>
        <taxon>Nepetoideae</taxon>
        <taxon>Mentheae</taxon>
        <taxon>Salviinae</taxon>
        <taxon>Salvia</taxon>
        <taxon>Salvia subgen. Calosphace</taxon>
    </lineage>
</organism>
<sequence length="236" mass="25842">MSAAIARIPTNMDKVCFCCVWKEGRVLYKYSIGNHEIDNMAALCLESIPPYHRSYSQTIASYTFTFLIDGAVVYLAILRRHTLTNAHLLAFLHSLRDQFTSTASSAAALDDAARRLVASLERLSEGGGGPAWPDMNGAGAAGTSSTKAPLLARPCKQDKKKKKQKDGGDDMGAAVVDIETPEHRRPGNSDGIKTSPQYLRDKWCRQVRIVLAIDAAVCLVLFVIWLVICNGVECIR</sequence>
<evidence type="ECO:0000313" key="3">
    <source>
        <dbReference type="EMBL" id="KAL1542737.1"/>
    </source>
</evidence>
<keyword evidence="2" id="KW-1133">Transmembrane helix</keyword>
<comment type="caution">
    <text evidence="3">The sequence shown here is derived from an EMBL/GenBank/DDBJ whole genome shotgun (WGS) entry which is preliminary data.</text>
</comment>
<dbReference type="PANTHER" id="PTHR47461:SF1">
    <property type="entry name" value="PHYTOLONGIN PHYL1.2"/>
    <property type="match status" value="1"/>
</dbReference>
<dbReference type="EMBL" id="JBEAFC010000008">
    <property type="protein sequence ID" value="KAL1542737.1"/>
    <property type="molecule type" value="Genomic_DNA"/>
</dbReference>
<dbReference type="Gene3D" id="3.30.450.50">
    <property type="entry name" value="Longin domain"/>
    <property type="match status" value="1"/>
</dbReference>
<evidence type="ECO:0000313" key="4">
    <source>
        <dbReference type="Proteomes" id="UP001567538"/>
    </source>
</evidence>
<proteinExistence type="predicted"/>
<dbReference type="AlphaFoldDB" id="A0ABD1GF51"/>
<dbReference type="Proteomes" id="UP001567538">
    <property type="component" value="Unassembled WGS sequence"/>
</dbReference>
<dbReference type="InterPro" id="IPR044783">
    <property type="entry name" value="PHYL"/>
</dbReference>
<reference evidence="3 4" key="1">
    <citation type="submission" date="2024-06" db="EMBL/GenBank/DDBJ databases">
        <title>A chromosome level genome sequence of Diviner's sage (Salvia divinorum).</title>
        <authorList>
            <person name="Ford S.A."/>
            <person name="Ro D.-K."/>
            <person name="Ness R.W."/>
            <person name="Phillips M.A."/>
        </authorList>
    </citation>
    <scope>NUCLEOTIDE SEQUENCE [LARGE SCALE GENOMIC DNA]</scope>
    <source>
        <strain evidence="3">SAF-2024a</strain>
        <tissue evidence="3">Leaf</tissue>
    </source>
</reference>
<evidence type="ECO:0000256" key="2">
    <source>
        <dbReference type="SAM" id="Phobius"/>
    </source>
</evidence>
<keyword evidence="2" id="KW-0812">Transmembrane</keyword>
<keyword evidence="4" id="KW-1185">Reference proteome</keyword>
<feature type="transmembrane region" description="Helical" evidence="2">
    <location>
        <begin position="59"/>
        <end position="78"/>
    </location>
</feature>
<protein>
    <submittedName>
        <fullName evidence="3">Phytolongin Phyl1.1-like</fullName>
    </submittedName>
</protein>